<evidence type="ECO:0000256" key="5">
    <source>
        <dbReference type="SAM" id="MobiDB-lite"/>
    </source>
</evidence>
<dbReference type="GO" id="GO:0006303">
    <property type="term" value="P:double-strand break repair via nonhomologous end joining"/>
    <property type="evidence" value="ECO:0007669"/>
    <property type="project" value="UniProtKB-ARBA"/>
</dbReference>
<feature type="compositionally biased region" description="Low complexity" evidence="5">
    <location>
        <begin position="239"/>
        <end position="260"/>
    </location>
</feature>
<evidence type="ECO:0000313" key="8">
    <source>
        <dbReference type="Proteomes" id="UP000256964"/>
    </source>
</evidence>
<dbReference type="GO" id="GO:0005634">
    <property type="term" value="C:nucleus"/>
    <property type="evidence" value="ECO:0007669"/>
    <property type="project" value="UniProtKB-SubCell"/>
</dbReference>
<dbReference type="OrthoDB" id="3184250at2759"/>
<feature type="compositionally biased region" description="Pro residues" evidence="5">
    <location>
        <begin position="363"/>
        <end position="373"/>
    </location>
</feature>
<keyword evidence="8" id="KW-1185">Reference proteome</keyword>
<keyword evidence="2" id="KW-0227">DNA damage</keyword>
<gene>
    <name evidence="7" type="ORF">OH76DRAFT_1395405</name>
</gene>
<organism evidence="7 8">
    <name type="scientific">Lentinus brumalis</name>
    <dbReference type="NCBI Taxonomy" id="2498619"/>
    <lineage>
        <taxon>Eukaryota</taxon>
        <taxon>Fungi</taxon>
        <taxon>Dikarya</taxon>
        <taxon>Basidiomycota</taxon>
        <taxon>Agaricomycotina</taxon>
        <taxon>Agaricomycetes</taxon>
        <taxon>Polyporales</taxon>
        <taxon>Polyporaceae</taxon>
        <taxon>Lentinus</taxon>
    </lineage>
</organism>
<dbReference type="Gene3D" id="2.170.210.10">
    <property type="entry name" value="DNA double-strand break repair and VJ recombination XRCC4, N-terminal"/>
    <property type="match status" value="1"/>
</dbReference>
<keyword evidence="3" id="KW-0234">DNA repair</keyword>
<dbReference type="AlphaFoldDB" id="A0A371DYC9"/>
<evidence type="ECO:0000256" key="1">
    <source>
        <dbReference type="ARBA" id="ARBA00004123"/>
    </source>
</evidence>
<reference evidence="7 8" key="1">
    <citation type="journal article" date="2018" name="Biotechnol. Biofuels">
        <title>Integrative visual omics of the white-rot fungus Polyporus brumalis exposes the biotechnological potential of its oxidative enzymes for delignifying raw plant biomass.</title>
        <authorList>
            <person name="Miyauchi S."/>
            <person name="Rancon A."/>
            <person name="Drula E."/>
            <person name="Hage H."/>
            <person name="Chaduli D."/>
            <person name="Favel A."/>
            <person name="Grisel S."/>
            <person name="Henrissat B."/>
            <person name="Herpoel-Gimbert I."/>
            <person name="Ruiz-Duenas F.J."/>
            <person name="Chevret D."/>
            <person name="Hainaut M."/>
            <person name="Lin J."/>
            <person name="Wang M."/>
            <person name="Pangilinan J."/>
            <person name="Lipzen A."/>
            <person name="Lesage-Meessen L."/>
            <person name="Navarro D."/>
            <person name="Riley R."/>
            <person name="Grigoriev I.V."/>
            <person name="Zhou S."/>
            <person name="Raouche S."/>
            <person name="Rosso M.N."/>
        </authorList>
    </citation>
    <scope>NUCLEOTIDE SEQUENCE [LARGE SCALE GENOMIC DNA]</scope>
    <source>
        <strain evidence="7 8">BRFM 1820</strain>
    </source>
</reference>
<dbReference type="Pfam" id="PF09302">
    <property type="entry name" value="XLF"/>
    <property type="match status" value="1"/>
</dbReference>
<evidence type="ECO:0000256" key="3">
    <source>
        <dbReference type="ARBA" id="ARBA00023204"/>
    </source>
</evidence>
<evidence type="ECO:0000259" key="6">
    <source>
        <dbReference type="Pfam" id="PF09302"/>
    </source>
</evidence>
<proteinExistence type="predicted"/>
<keyword evidence="4" id="KW-0539">Nucleus</keyword>
<protein>
    <recommendedName>
        <fullName evidence="6">XLF-like N-terminal domain-containing protein</fullName>
    </recommendedName>
</protein>
<name>A0A371DYC9_9APHY</name>
<feature type="compositionally biased region" description="Acidic residues" evidence="5">
    <location>
        <begin position="301"/>
        <end position="311"/>
    </location>
</feature>
<feature type="domain" description="XLF-like N-terminal" evidence="6">
    <location>
        <begin position="17"/>
        <end position="132"/>
    </location>
</feature>
<dbReference type="CDD" id="cd22285">
    <property type="entry name" value="HD_XLF_N"/>
    <property type="match status" value="1"/>
</dbReference>
<dbReference type="Proteomes" id="UP000256964">
    <property type="component" value="Unassembled WGS sequence"/>
</dbReference>
<feature type="region of interest" description="Disordered" evidence="5">
    <location>
        <begin position="227"/>
        <end position="420"/>
    </location>
</feature>
<dbReference type="EMBL" id="KZ857379">
    <property type="protein sequence ID" value="RDX57577.1"/>
    <property type="molecule type" value="Genomic_DNA"/>
</dbReference>
<evidence type="ECO:0000313" key="7">
    <source>
        <dbReference type="EMBL" id="RDX57577.1"/>
    </source>
</evidence>
<dbReference type="InterPro" id="IPR015381">
    <property type="entry name" value="XLF-like_N"/>
</dbReference>
<comment type="subcellular location">
    <subcellularLocation>
        <location evidence="1">Nucleus</location>
    </subcellularLocation>
</comment>
<dbReference type="InterPro" id="IPR038051">
    <property type="entry name" value="XRCC4-like_N_sf"/>
</dbReference>
<accession>A0A371DYC9</accession>
<evidence type="ECO:0000256" key="2">
    <source>
        <dbReference type="ARBA" id="ARBA00022763"/>
    </source>
</evidence>
<evidence type="ECO:0000256" key="4">
    <source>
        <dbReference type="ARBA" id="ARBA00023242"/>
    </source>
</evidence>
<sequence length="420" mass="45891">MEYLSEEHVKLLLTKEWLVKSDSESSTPYLLKYYASTVDLTCCVLITDTKNAWGEVLSSNQIARRWRDCNPQNSTSFAEEEEEEAWRIKCLEFLTSAHSIGGLAALSLELVKSNFSDFAFTLGGEKFRWRWETFHLGPRMSADVLSKHLILPLISMSHIAFSSADPLGATSEANLEKSVDKVGRTARRTLDTHVRNALSKPVLATTLRRITAMFNFVPDLPRIVADAQAPDLTPPSPPTASRARATTPPRHAAPARSSSPEWPSPVHATHTESKTEAKASSQAKPPSRMPSKPTPSAADDSVTEEEPEEDDHAVPAGKGKAVPHSRRNTNSRDGSPVRSVPSTRATPDQSPPPKAGGSRKEPSPPASSSPPPPKKAKKAQVSDSSDEDDSEQERKKRLARLKGGSTRGAKQPVKRGGRRF</sequence>